<dbReference type="RefSeq" id="WP_014779337.1">
    <property type="nucleotide sequence ID" value="NC_018012.1"/>
</dbReference>
<dbReference type="Proteomes" id="UP000006062">
    <property type="component" value="Chromosome"/>
</dbReference>
<dbReference type="AlphaFoldDB" id="I3YD54"/>
<dbReference type="eggNOG" id="ENOG50336VN">
    <property type="taxonomic scope" value="Bacteria"/>
</dbReference>
<dbReference type="HOGENOM" id="CLU_179399_2_2_6"/>
<reference evidence="1 2" key="1">
    <citation type="submission" date="2012-06" db="EMBL/GenBank/DDBJ databases">
        <title>Complete sequence of Thiocystis violascens DSM 198.</title>
        <authorList>
            <consortium name="US DOE Joint Genome Institute"/>
            <person name="Lucas S."/>
            <person name="Han J."/>
            <person name="Lapidus A."/>
            <person name="Cheng J.-F."/>
            <person name="Goodwin L."/>
            <person name="Pitluck S."/>
            <person name="Peters L."/>
            <person name="Ovchinnikova G."/>
            <person name="Teshima H."/>
            <person name="Detter J.C."/>
            <person name="Han C."/>
            <person name="Tapia R."/>
            <person name="Land M."/>
            <person name="Hauser L."/>
            <person name="Kyrpides N."/>
            <person name="Ivanova N."/>
            <person name="Pagani I."/>
            <person name="Vogl K."/>
            <person name="Liu Z."/>
            <person name="Frigaard N.-U."/>
            <person name="Bryant D."/>
            <person name="Woyke T."/>
        </authorList>
    </citation>
    <scope>NUCLEOTIDE SEQUENCE [LARGE SCALE GENOMIC DNA]</scope>
    <source>
        <strain evidence="2">ATCC 17096 / DSM 198 / 6111</strain>
    </source>
</reference>
<dbReference type="EMBL" id="CP003154">
    <property type="protein sequence ID" value="AFL74922.1"/>
    <property type="molecule type" value="Genomic_DNA"/>
</dbReference>
<evidence type="ECO:0000313" key="1">
    <source>
        <dbReference type="EMBL" id="AFL74922.1"/>
    </source>
</evidence>
<keyword evidence="2" id="KW-1185">Reference proteome</keyword>
<sequence>MLLSGASQAGMRGIQNGMEGLRANASELASARQMDGSAARDISKPLVEQTQNVQQVEASAKVLSASDEMIGRLIHEIA</sequence>
<organism evidence="1 2">
    <name type="scientific">Thiocystis violascens (strain ATCC 17096 / DSM 198 / 6111)</name>
    <name type="common">Chromatium violascens</name>
    <dbReference type="NCBI Taxonomy" id="765911"/>
    <lineage>
        <taxon>Bacteria</taxon>
        <taxon>Pseudomonadati</taxon>
        <taxon>Pseudomonadota</taxon>
        <taxon>Gammaproteobacteria</taxon>
        <taxon>Chromatiales</taxon>
        <taxon>Chromatiaceae</taxon>
        <taxon>Thiocystis</taxon>
    </lineage>
</organism>
<dbReference type="KEGG" id="tvi:Thivi_3042"/>
<dbReference type="STRING" id="765911.Thivi_3042"/>
<gene>
    <name evidence="1" type="ordered locus">Thivi_3042</name>
</gene>
<name>I3YD54_THIV6</name>
<evidence type="ECO:0000313" key="2">
    <source>
        <dbReference type="Proteomes" id="UP000006062"/>
    </source>
</evidence>
<dbReference type="OrthoDB" id="5771480at2"/>
<proteinExistence type="predicted"/>
<protein>
    <submittedName>
        <fullName evidence="1">Uncharacterized protein</fullName>
    </submittedName>
</protein>
<accession>I3YD54</accession>